<sequence length="84" mass="9457">MAATLESDIKAYCNSMTHRQRLRFILIISLIYLLMAIATMVWIYLDAKKGKNGGSGIDHIVNPLPALHKSKKVALMTTERNNKN</sequence>
<evidence type="ECO:0000256" key="1">
    <source>
        <dbReference type="SAM" id="Phobius"/>
    </source>
</evidence>
<dbReference type="RefSeq" id="WP_211972347.1">
    <property type="nucleotide sequence ID" value="NZ_JAGTXB010000003.1"/>
</dbReference>
<organism evidence="2 3">
    <name type="scientific">Chitinophaga hostae</name>
    <dbReference type="NCBI Taxonomy" id="2831022"/>
    <lineage>
        <taxon>Bacteria</taxon>
        <taxon>Pseudomonadati</taxon>
        <taxon>Bacteroidota</taxon>
        <taxon>Chitinophagia</taxon>
        <taxon>Chitinophagales</taxon>
        <taxon>Chitinophagaceae</taxon>
        <taxon>Chitinophaga</taxon>
    </lineage>
</organism>
<gene>
    <name evidence="2" type="ORF">KE626_07970</name>
</gene>
<keyword evidence="3" id="KW-1185">Reference proteome</keyword>
<proteinExistence type="predicted"/>
<evidence type="ECO:0000313" key="2">
    <source>
        <dbReference type="EMBL" id="MBS0027242.1"/>
    </source>
</evidence>
<name>A0ABS5IY27_9BACT</name>
<feature type="transmembrane region" description="Helical" evidence="1">
    <location>
        <begin position="24"/>
        <end position="45"/>
    </location>
</feature>
<reference evidence="2 3" key="1">
    <citation type="submission" date="2021-04" db="EMBL/GenBank/DDBJ databases">
        <title>Chitinophaga sp. nov., isolated from the rhizosphere soil.</title>
        <authorList>
            <person name="He S."/>
        </authorList>
    </citation>
    <scope>NUCLEOTIDE SEQUENCE [LARGE SCALE GENOMIC DNA]</scope>
    <source>
        <strain evidence="2 3">2R12</strain>
    </source>
</reference>
<keyword evidence="1" id="KW-1133">Transmembrane helix</keyword>
<accession>A0ABS5IY27</accession>
<dbReference type="EMBL" id="JAGTXB010000003">
    <property type="protein sequence ID" value="MBS0027242.1"/>
    <property type="molecule type" value="Genomic_DNA"/>
</dbReference>
<comment type="caution">
    <text evidence="2">The sequence shown here is derived from an EMBL/GenBank/DDBJ whole genome shotgun (WGS) entry which is preliminary data.</text>
</comment>
<evidence type="ECO:0000313" key="3">
    <source>
        <dbReference type="Proteomes" id="UP000676386"/>
    </source>
</evidence>
<keyword evidence="1" id="KW-0472">Membrane</keyword>
<keyword evidence="1" id="KW-0812">Transmembrane</keyword>
<dbReference type="Proteomes" id="UP000676386">
    <property type="component" value="Unassembled WGS sequence"/>
</dbReference>
<protein>
    <submittedName>
        <fullName evidence="2">Uncharacterized protein</fullName>
    </submittedName>
</protein>